<evidence type="ECO:0000256" key="3">
    <source>
        <dbReference type="ARBA" id="ARBA00013085"/>
    </source>
</evidence>
<evidence type="ECO:0000256" key="2">
    <source>
        <dbReference type="ARBA" id="ARBA00009152"/>
    </source>
</evidence>
<dbReference type="AlphaFoldDB" id="A0A0C3S2A4"/>
<dbReference type="Gene3D" id="3.20.20.140">
    <property type="entry name" value="Metal-dependent hydrolases"/>
    <property type="match status" value="1"/>
</dbReference>
<evidence type="ECO:0000313" key="10">
    <source>
        <dbReference type="EMBL" id="KIP01730.1"/>
    </source>
</evidence>
<keyword evidence="5 8" id="KW-0378">Hydrolase</keyword>
<comment type="catalytic activity">
    <reaction evidence="7 8">
        <text>L-histidinol phosphate + H2O = L-histidinol + phosphate</text>
        <dbReference type="Rhea" id="RHEA:14465"/>
        <dbReference type="ChEBI" id="CHEBI:15377"/>
        <dbReference type="ChEBI" id="CHEBI:43474"/>
        <dbReference type="ChEBI" id="CHEBI:57699"/>
        <dbReference type="ChEBI" id="CHEBI:57980"/>
        <dbReference type="EC" id="3.1.3.15"/>
    </reaction>
</comment>
<dbReference type="Proteomes" id="UP000053257">
    <property type="component" value="Unassembled WGS sequence"/>
</dbReference>
<dbReference type="Pfam" id="PF02811">
    <property type="entry name" value="PHP"/>
    <property type="match status" value="1"/>
</dbReference>
<comment type="pathway">
    <text evidence="1 8">Amino-acid biosynthesis; L-histidine biosynthesis; L-histidine from 5-phospho-alpha-D-ribose 1-diphosphate: step 8/9.</text>
</comment>
<dbReference type="OrthoDB" id="5957391at2759"/>
<evidence type="ECO:0000256" key="1">
    <source>
        <dbReference type="ARBA" id="ARBA00004970"/>
    </source>
</evidence>
<dbReference type="PANTHER" id="PTHR21039">
    <property type="entry name" value="HISTIDINOL PHOSPHATASE-RELATED"/>
    <property type="match status" value="1"/>
</dbReference>
<dbReference type="EC" id="3.1.3.15" evidence="3 8"/>
<keyword evidence="11" id="KW-1185">Reference proteome</keyword>
<dbReference type="EMBL" id="KN840742">
    <property type="protein sequence ID" value="KIP01730.1"/>
    <property type="molecule type" value="Genomic_DNA"/>
</dbReference>
<feature type="non-terminal residue" evidence="10">
    <location>
        <position position="1"/>
    </location>
</feature>
<accession>A0A0C3S2A4</accession>
<evidence type="ECO:0000259" key="9">
    <source>
        <dbReference type="Pfam" id="PF02811"/>
    </source>
</evidence>
<organism evidence="10 11">
    <name type="scientific">Phlebiopsis gigantea (strain 11061_1 CR5-6)</name>
    <name type="common">White-rot fungus</name>
    <name type="synonym">Peniophora gigantea</name>
    <dbReference type="NCBI Taxonomy" id="745531"/>
    <lineage>
        <taxon>Eukaryota</taxon>
        <taxon>Fungi</taxon>
        <taxon>Dikarya</taxon>
        <taxon>Basidiomycota</taxon>
        <taxon>Agaricomycotina</taxon>
        <taxon>Agaricomycetes</taxon>
        <taxon>Polyporales</taxon>
        <taxon>Phanerochaetaceae</taxon>
        <taxon>Phlebiopsis</taxon>
    </lineage>
</organism>
<dbReference type="HOGENOM" id="CLU_054611_0_0_1"/>
<evidence type="ECO:0000256" key="8">
    <source>
        <dbReference type="RuleBase" id="RU366003"/>
    </source>
</evidence>
<evidence type="ECO:0000313" key="11">
    <source>
        <dbReference type="Proteomes" id="UP000053257"/>
    </source>
</evidence>
<dbReference type="PANTHER" id="PTHR21039:SF0">
    <property type="entry name" value="HISTIDINOL-PHOSPHATASE"/>
    <property type="match status" value="1"/>
</dbReference>
<dbReference type="CDD" id="cd12110">
    <property type="entry name" value="PHP_HisPPase_Hisj_like"/>
    <property type="match status" value="1"/>
</dbReference>
<feature type="domain" description="PHP" evidence="9">
    <location>
        <begin position="5"/>
        <end position="219"/>
    </location>
</feature>
<dbReference type="UniPathway" id="UPA00031">
    <property type="reaction ID" value="UER00013"/>
</dbReference>
<dbReference type="GO" id="GO:0005737">
    <property type="term" value="C:cytoplasm"/>
    <property type="evidence" value="ECO:0007669"/>
    <property type="project" value="TreeGrafter"/>
</dbReference>
<keyword evidence="4 8" id="KW-0028">Amino-acid biosynthesis</keyword>
<dbReference type="InterPro" id="IPR016195">
    <property type="entry name" value="Pol/histidinol_Pase-like"/>
</dbReference>
<evidence type="ECO:0000256" key="7">
    <source>
        <dbReference type="ARBA" id="ARBA00049158"/>
    </source>
</evidence>
<reference evidence="10 11" key="1">
    <citation type="journal article" date="2014" name="PLoS Genet.">
        <title>Analysis of the Phlebiopsis gigantea genome, transcriptome and secretome provides insight into its pioneer colonization strategies of wood.</title>
        <authorList>
            <person name="Hori C."/>
            <person name="Ishida T."/>
            <person name="Igarashi K."/>
            <person name="Samejima M."/>
            <person name="Suzuki H."/>
            <person name="Master E."/>
            <person name="Ferreira P."/>
            <person name="Ruiz-Duenas F.J."/>
            <person name="Held B."/>
            <person name="Canessa P."/>
            <person name="Larrondo L.F."/>
            <person name="Schmoll M."/>
            <person name="Druzhinina I.S."/>
            <person name="Kubicek C.P."/>
            <person name="Gaskell J.A."/>
            <person name="Kersten P."/>
            <person name="St John F."/>
            <person name="Glasner J."/>
            <person name="Sabat G."/>
            <person name="Splinter BonDurant S."/>
            <person name="Syed K."/>
            <person name="Yadav J."/>
            <person name="Mgbeahuruike A.C."/>
            <person name="Kovalchuk A."/>
            <person name="Asiegbu F.O."/>
            <person name="Lackner G."/>
            <person name="Hoffmeister D."/>
            <person name="Rencoret J."/>
            <person name="Gutierrez A."/>
            <person name="Sun H."/>
            <person name="Lindquist E."/>
            <person name="Barry K."/>
            <person name="Riley R."/>
            <person name="Grigoriev I.V."/>
            <person name="Henrissat B."/>
            <person name="Kues U."/>
            <person name="Berka R.M."/>
            <person name="Martinez A.T."/>
            <person name="Covert S.F."/>
            <person name="Blanchette R.A."/>
            <person name="Cullen D."/>
        </authorList>
    </citation>
    <scope>NUCLEOTIDE SEQUENCE [LARGE SCALE GENOMIC DNA]</scope>
    <source>
        <strain evidence="10 11">11061_1 CR5-6</strain>
    </source>
</reference>
<dbReference type="GO" id="GO:0000105">
    <property type="term" value="P:L-histidine biosynthetic process"/>
    <property type="evidence" value="ECO:0007669"/>
    <property type="project" value="UniProtKB-UniRule"/>
</dbReference>
<dbReference type="InterPro" id="IPR004013">
    <property type="entry name" value="PHP_dom"/>
</dbReference>
<dbReference type="STRING" id="745531.A0A0C3S2A4"/>
<dbReference type="InterPro" id="IPR010140">
    <property type="entry name" value="Histidinol_P_phosphatase_HisJ"/>
</dbReference>
<protein>
    <recommendedName>
        <fullName evidence="3 8">Histidinol-phosphatase</fullName>
        <shortName evidence="8">HolPase</shortName>
        <ecNumber evidence="3 8">3.1.3.15</ecNumber>
    </recommendedName>
</protein>
<dbReference type="SUPFAM" id="SSF89550">
    <property type="entry name" value="PHP domain-like"/>
    <property type="match status" value="1"/>
</dbReference>
<dbReference type="GO" id="GO:0004401">
    <property type="term" value="F:histidinol-phosphatase activity"/>
    <property type="evidence" value="ECO:0007669"/>
    <property type="project" value="UniProtKB-UniRule"/>
</dbReference>
<evidence type="ECO:0000256" key="6">
    <source>
        <dbReference type="ARBA" id="ARBA00023102"/>
    </source>
</evidence>
<proteinExistence type="inferred from homology"/>
<sequence>MPYSHHSHSGQFCKHASGSLEEVVLEAIRQGFEMFGLTEHVPRYRSTDLYPEEEGLTSEALVGQFREFLAEAWALKAKYAGQISLLVGLETEHITAGDLDHLEALLSRYPGKIQYLVGSVHHAGEVPIDFDRQTFEKALGSFKAGEDASRGQMDAFLCAYFDSQLAVLTRFRPEVVGHVDLCRLYTPALRFAEYPLAHAKLKRNIAFAVGYGALFELNAAALRKGWAAAYPGEDVVELIQAAGGRFALSDDSHGPHAVGLNYSRLFEYARRVGITELYVLEERDVPNSAGRHVGARAVSGSWWEHPFWTRRVSKG</sequence>
<evidence type="ECO:0000256" key="5">
    <source>
        <dbReference type="ARBA" id="ARBA00022801"/>
    </source>
</evidence>
<gene>
    <name evidence="10" type="ORF">PHLGIDRAFT_20624</name>
</gene>
<name>A0A0C3S2A4_PHLG1</name>
<dbReference type="NCBIfam" id="TIGR01856">
    <property type="entry name" value="hisJ_fam"/>
    <property type="match status" value="1"/>
</dbReference>
<keyword evidence="6 8" id="KW-0368">Histidine biosynthesis</keyword>
<evidence type="ECO:0000256" key="4">
    <source>
        <dbReference type="ARBA" id="ARBA00022605"/>
    </source>
</evidence>
<comment type="similarity">
    <text evidence="2 8">Belongs to the PHP hydrolase family. HisK subfamily.</text>
</comment>